<reference evidence="2" key="2">
    <citation type="submission" date="2021-12" db="EMBL/GenBank/DDBJ databases">
        <authorList>
            <person name="Veyrier F.J."/>
        </authorList>
    </citation>
    <scope>NUCLEOTIDE SEQUENCE</scope>
    <source>
        <strain evidence="2">1258/02</strain>
    </source>
</reference>
<keyword evidence="3" id="KW-1185">Reference proteome</keyword>
<evidence type="ECO:0000313" key="1">
    <source>
        <dbReference type="EMBL" id="TCP07763.1"/>
    </source>
</evidence>
<reference evidence="2" key="3">
    <citation type="journal article" date="2022" name="Res Sq">
        <title>Evolution of multicellular longitudinally dividing oral cavity symbionts (Neisseriaceae).</title>
        <authorList>
            <person name="Nyongesa S."/>
            <person name="Weber P."/>
            <person name="Bernet E."/>
            <person name="Pullido F."/>
            <person name="Nieckarz M."/>
            <person name="Delaby M."/>
            <person name="Nieves C."/>
            <person name="Viehboeck T."/>
            <person name="Krause N."/>
            <person name="Rivera-Millot A."/>
            <person name="Nakamura A."/>
            <person name="Vischer N."/>
            <person name="VanNieuwenhze M."/>
            <person name="Brun Y."/>
            <person name="Cava F."/>
            <person name="Bulgheresi S."/>
            <person name="Veyrier F."/>
        </authorList>
    </citation>
    <scope>NUCLEOTIDE SEQUENCE</scope>
    <source>
        <strain evidence="2">1258/02</strain>
    </source>
</reference>
<dbReference type="RefSeq" id="WP_132953136.1">
    <property type="nucleotide sequence ID" value="NZ_CALJUB010000214.1"/>
</dbReference>
<protein>
    <submittedName>
        <fullName evidence="1">Acyl-coenzyme A thioesterase PaaI-like protein</fullName>
    </submittedName>
    <submittedName>
        <fullName evidence="2">DUF4442 domain-containing protein</fullName>
    </submittedName>
</protein>
<sequence>MKSWFFQKSSRVRRVLNLWPPFLFSGIRITELSDDYRHCRVELKNWPGTRNANGSQFGGSLFAMTDPVYSLMLMGLLGSRYYIWDKSAHIDFIRPGHSKIFVECDISDDMLRQIRTATESGDKYLPEIKSVLTDEKGETVAVVTRTLYIRLKPAFRPSESNADK</sequence>
<gene>
    <name evidence="1" type="ORF">EV680_1063</name>
    <name evidence="2" type="ORF">LVJ78_08460</name>
</gene>
<dbReference type="InterPro" id="IPR027961">
    <property type="entry name" value="DUF4442"/>
</dbReference>
<name>A0AAE9KGC7_9NEIS</name>
<dbReference type="Pfam" id="PF14539">
    <property type="entry name" value="DUF4442"/>
    <property type="match status" value="1"/>
</dbReference>
<dbReference type="InterPro" id="IPR029069">
    <property type="entry name" value="HotDog_dom_sf"/>
</dbReference>
<dbReference type="Proteomes" id="UP000829756">
    <property type="component" value="Chromosome"/>
</dbReference>
<dbReference type="Gene3D" id="3.10.129.10">
    <property type="entry name" value="Hotdog Thioesterase"/>
    <property type="match status" value="1"/>
</dbReference>
<dbReference type="SUPFAM" id="SSF54637">
    <property type="entry name" value="Thioesterase/thiol ester dehydrase-isomerase"/>
    <property type="match status" value="1"/>
</dbReference>
<evidence type="ECO:0000313" key="2">
    <source>
        <dbReference type="EMBL" id="UOO78735.1"/>
    </source>
</evidence>
<dbReference type="EMBL" id="CP091507">
    <property type="protein sequence ID" value="UOO78735.1"/>
    <property type="molecule type" value="Genomic_DNA"/>
</dbReference>
<dbReference type="EMBL" id="SLXE01000006">
    <property type="protein sequence ID" value="TCP07763.1"/>
    <property type="molecule type" value="Genomic_DNA"/>
</dbReference>
<dbReference type="AlphaFoldDB" id="A0AAE9KGC7"/>
<evidence type="ECO:0000313" key="4">
    <source>
        <dbReference type="Proteomes" id="UP000829756"/>
    </source>
</evidence>
<evidence type="ECO:0000313" key="3">
    <source>
        <dbReference type="Proteomes" id="UP000294721"/>
    </source>
</evidence>
<accession>A0AAE9KGC7</accession>
<reference evidence="1 3" key="1">
    <citation type="submission" date="2019-03" db="EMBL/GenBank/DDBJ databases">
        <title>Genomic Encyclopedia of Type Strains, Phase IV (KMG-IV): sequencing the most valuable type-strain genomes for metagenomic binning, comparative biology and taxonomic classification.</title>
        <authorList>
            <person name="Goeker M."/>
        </authorList>
    </citation>
    <scope>NUCLEOTIDE SEQUENCE [LARGE SCALE GENOMIC DNA]</scope>
    <source>
        <strain evidence="1 3">DSM 17474</strain>
    </source>
</reference>
<organism evidence="2 4">
    <name type="scientific">Uruburuella suis</name>
    <dbReference type="NCBI Taxonomy" id="252130"/>
    <lineage>
        <taxon>Bacteria</taxon>
        <taxon>Pseudomonadati</taxon>
        <taxon>Pseudomonadota</taxon>
        <taxon>Betaproteobacteria</taxon>
        <taxon>Neisseriales</taxon>
        <taxon>Neisseriaceae</taxon>
        <taxon>Uruburuella</taxon>
    </lineage>
</organism>
<proteinExistence type="predicted"/>
<dbReference type="KEGG" id="usu:LVJ78_08460"/>
<dbReference type="Proteomes" id="UP000294721">
    <property type="component" value="Unassembled WGS sequence"/>
</dbReference>